<evidence type="ECO:0000313" key="4">
    <source>
        <dbReference type="Proteomes" id="UP000823388"/>
    </source>
</evidence>
<feature type="transmembrane region" description="Helical" evidence="2">
    <location>
        <begin position="32"/>
        <end position="55"/>
    </location>
</feature>
<accession>A0A8T0SJK2</accession>
<proteinExistence type="predicted"/>
<feature type="transmembrane region" description="Helical" evidence="2">
    <location>
        <begin position="459"/>
        <end position="479"/>
    </location>
</feature>
<keyword evidence="2" id="KW-1133">Transmembrane helix</keyword>
<gene>
    <name evidence="3" type="ORF">PVAP13_5KG270000</name>
</gene>
<evidence type="ECO:0000256" key="1">
    <source>
        <dbReference type="SAM" id="MobiDB-lite"/>
    </source>
</evidence>
<dbReference type="EMBL" id="CM029045">
    <property type="protein sequence ID" value="KAG2597474.1"/>
    <property type="molecule type" value="Genomic_DNA"/>
</dbReference>
<protein>
    <submittedName>
        <fullName evidence="3">Uncharacterized protein</fullName>
    </submittedName>
</protein>
<feature type="transmembrane region" description="Helical" evidence="2">
    <location>
        <begin position="323"/>
        <end position="343"/>
    </location>
</feature>
<sequence length="522" mass="56802">MASSVHGLAAQAWCLGATTLNDIVHDLNVMKLFAVSLHGNLTMSTVLFLAPKYIFHVTPKSTTAKNDDDDPGDDILGLLCLLLPFIRNYLWILLSDMGQLKGLDIYYMDNSAIVVLAYAFLLKINLQYCILVPFPISLVTFIIHLNKIRVKSQHVSGSEGKDGKKSEELVAPTDLNRSKDSEEMDVTQVFNKIRVKPQHVSGSKDKDGKKSEELVAPTDLSRSKDGSEETDSTQVGELERTVVFPFFMLLISAIYGDSSPVLSHFLLFSCCALGTLALMYSRLADEVTSPPALKPALECIRMSYMVMLFITAHTVAAEWLGEVMALVCMPELIAGLVWFATLLHTDTSKSNRAAVDKVASDKDSISSIAAGVSETEQVSVGIFKGFISQGCTFIPPGAALAGLTTCTFAYDRVLLSSWNTKATVACGVAGCMPYLSIWMISRWPGSIPAADKATQLLKFLANVCFTGACLMLFALPLLAEKTLAYRLFALDALIDPAGVLKYLPFIYFSTAVASLGALFMMK</sequence>
<feature type="compositionally biased region" description="Basic and acidic residues" evidence="1">
    <location>
        <begin position="159"/>
        <end position="168"/>
    </location>
</feature>
<keyword evidence="2" id="KW-0472">Membrane</keyword>
<dbReference type="AlphaFoldDB" id="A0A8T0SJK2"/>
<dbReference type="OrthoDB" id="668047at2759"/>
<name>A0A8T0SJK2_PANVG</name>
<feature type="transmembrane region" description="Helical" evidence="2">
    <location>
        <begin position="499"/>
        <end position="521"/>
    </location>
</feature>
<feature type="transmembrane region" description="Helical" evidence="2">
    <location>
        <begin position="75"/>
        <end position="94"/>
    </location>
</feature>
<reference evidence="3 4" key="1">
    <citation type="submission" date="2020-05" db="EMBL/GenBank/DDBJ databases">
        <title>WGS assembly of Panicum virgatum.</title>
        <authorList>
            <person name="Lovell J.T."/>
            <person name="Jenkins J."/>
            <person name="Shu S."/>
            <person name="Juenger T.E."/>
            <person name="Schmutz J."/>
        </authorList>
    </citation>
    <scope>NUCLEOTIDE SEQUENCE [LARGE SCALE GENOMIC DNA]</scope>
    <source>
        <strain evidence="4">cv. AP13</strain>
    </source>
</reference>
<comment type="caution">
    <text evidence="3">The sequence shown here is derived from an EMBL/GenBank/DDBJ whole genome shotgun (WGS) entry which is preliminary data.</text>
</comment>
<feature type="region of interest" description="Disordered" evidence="1">
    <location>
        <begin position="197"/>
        <end position="234"/>
    </location>
</feature>
<dbReference type="Proteomes" id="UP000823388">
    <property type="component" value="Chromosome 5K"/>
</dbReference>
<feature type="region of interest" description="Disordered" evidence="1">
    <location>
        <begin position="156"/>
        <end position="183"/>
    </location>
</feature>
<feature type="compositionally biased region" description="Basic and acidic residues" evidence="1">
    <location>
        <begin position="202"/>
        <end position="213"/>
    </location>
</feature>
<feature type="transmembrane region" description="Helical" evidence="2">
    <location>
        <begin position="130"/>
        <end position="146"/>
    </location>
</feature>
<keyword evidence="2" id="KW-0812">Transmembrane</keyword>
<evidence type="ECO:0000313" key="3">
    <source>
        <dbReference type="EMBL" id="KAG2597474.1"/>
    </source>
</evidence>
<keyword evidence="4" id="KW-1185">Reference proteome</keyword>
<organism evidence="3 4">
    <name type="scientific">Panicum virgatum</name>
    <name type="common">Blackwell switchgrass</name>
    <dbReference type="NCBI Taxonomy" id="38727"/>
    <lineage>
        <taxon>Eukaryota</taxon>
        <taxon>Viridiplantae</taxon>
        <taxon>Streptophyta</taxon>
        <taxon>Embryophyta</taxon>
        <taxon>Tracheophyta</taxon>
        <taxon>Spermatophyta</taxon>
        <taxon>Magnoliopsida</taxon>
        <taxon>Liliopsida</taxon>
        <taxon>Poales</taxon>
        <taxon>Poaceae</taxon>
        <taxon>PACMAD clade</taxon>
        <taxon>Panicoideae</taxon>
        <taxon>Panicodae</taxon>
        <taxon>Paniceae</taxon>
        <taxon>Panicinae</taxon>
        <taxon>Panicum</taxon>
        <taxon>Panicum sect. Hiantes</taxon>
    </lineage>
</organism>
<evidence type="ECO:0000256" key="2">
    <source>
        <dbReference type="SAM" id="Phobius"/>
    </source>
</evidence>